<keyword evidence="2" id="KW-0238">DNA-binding</keyword>
<dbReference type="InterPro" id="IPR001207">
    <property type="entry name" value="Transposase_mutator"/>
</dbReference>
<dbReference type="EMBL" id="BARW01006297">
    <property type="protein sequence ID" value="GAI87685.1"/>
    <property type="molecule type" value="Genomic_DNA"/>
</dbReference>
<evidence type="ECO:0000256" key="1">
    <source>
        <dbReference type="ARBA" id="ARBA00022578"/>
    </source>
</evidence>
<name>X1TJD0_9ZZZZ</name>
<dbReference type="PANTHER" id="PTHR33217:SF8">
    <property type="entry name" value="MUTATOR FAMILY TRANSPOSASE"/>
    <property type="match status" value="1"/>
</dbReference>
<accession>X1TJD0</accession>
<dbReference type="GO" id="GO:0003677">
    <property type="term" value="F:DNA binding"/>
    <property type="evidence" value="ECO:0007669"/>
    <property type="project" value="UniProtKB-KW"/>
</dbReference>
<gene>
    <name evidence="4" type="ORF">S12H4_13227</name>
</gene>
<reference evidence="4" key="1">
    <citation type="journal article" date="2014" name="Front. Microbiol.">
        <title>High frequency of phylogenetically diverse reductive dehalogenase-homologous genes in deep subseafloor sedimentary metagenomes.</title>
        <authorList>
            <person name="Kawai M."/>
            <person name="Futagami T."/>
            <person name="Toyoda A."/>
            <person name="Takaki Y."/>
            <person name="Nishi S."/>
            <person name="Hori S."/>
            <person name="Arai W."/>
            <person name="Tsubouchi T."/>
            <person name="Morono Y."/>
            <person name="Uchiyama I."/>
            <person name="Ito T."/>
            <person name="Fujiyama A."/>
            <person name="Inagaki F."/>
            <person name="Takami H."/>
        </authorList>
    </citation>
    <scope>NUCLEOTIDE SEQUENCE</scope>
    <source>
        <strain evidence="4">Expedition CK06-06</strain>
    </source>
</reference>
<protein>
    <recommendedName>
        <fullName evidence="5">Mutator family transposase</fullName>
    </recommendedName>
</protein>
<dbReference type="GO" id="GO:0006313">
    <property type="term" value="P:DNA transposition"/>
    <property type="evidence" value="ECO:0007669"/>
    <property type="project" value="InterPro"/>
</dbReference>
<evidence type="ECO:0000256" key="3">
    <source>
        <dbReference type="ARBA" id="ARBA00023172"/>
    </source>
</evidence>
<proteinExistence type="predicted"/>
<evidence type="ECO:0000256" key="2">
    <source>
        <dbReference type="ARBA" id="ARBA00023125"/>
    </source>
</evidence>
<dbReference type="AlphaFoldDB" id="X1TJD0"/>
<dbReference type="GO" id="GO:0004803">
    <property type="term" value="F:transposase activity"/>
    <property type="evidence" value="ECO:0007669"/>
    <property type="project" value="InterPro"/>
</dbReference>
<evidence type="ECO:0000313" key="4">
    <source>
        <dbReference type="EMBL" id="GAI87685.1"/>
    </source>
</evidence>
<organism evidence="4">
    <name type="scientific">marine sediment metagenome</name>
    <dbReference type="NCBI Taxonomy" id="412755"/>
    <lineage>
        <taxon>unclassified sequences</taxon>
        <taxon>metagenomes</taxon>
        <taxon>ecological metagenomes</taxon>
    </lineage>
</organism>
<comment type="caution">
    <text evidence="4">The sequence shown here is derived from an EMBL/GenBank/DDBJ whole genome shotgun (WGS) entry which is preliminary data.</text>
</comment>
<keyword evidence="1" id="KW-0815">Transposition</keyword>
<feature type="non-terminal residue" evidence="4">
    <location>
        <position position="1"/>
    </location>
</feature>
<evidence type="ECO:0008006" key="5">
    <source>
        <dbReference type="Google" id="ProtNLM"/>
    </source>
</evidence>
<sequence length="68" mass="7998">FEQAISTVFPQTEIQRCIVHQVRYSCKFVNYKDRKLFCKDMKGIYTSATEEGGLEQLKRFGETWGEEV</sequence>
<keyword evidence="3" id="KW-0233">DNA recombination</keyword>
<dbReference type="PANTHER" id="PTHR33217">
    <property type="entry name" value="TRANSPOSASE FOR INSERTION SEQUENCE ELEMENT IS1081"/>
    <property type="match status" value="1"/>
</dbReference>
<dbReference type="Pfam" id="PF00872">
    <property type="entry name" value="Transposase_mut"/>
    <property type="match status" value="1"/>
</dbReference>